<name>A0A849VEJ3_9GAMM</name>
<dbReference type="AlphaFoldDB" id="A0A849VEJ3"/>
<evidence type="ECO:0000313" key="1">
    <source>
        <dbReference type="EMBL" id="NOU51706.1"/>
    </source>
</evidence>
<keyword evidence="2" id="KW-1185">Reference proteome</keyword>
<dbReference type="EMBL" id="JABBPG010000006">
    <property type="protein sequence ID" value="NOU51706.1"/>
    <property type="molecule type" value="Genomic_DNA"/>
</dbReference>
<sequence length="322" mass="37335">MILWLLPDAFDERQKQYLDTLRTNAINNKAFLKFDIENPAVSRWTTQNNSSDWEEIYRCWISDATKFKQTNIAQVSGSVTNSNLDSDIPILSLEDAARLITIPLFLNFENAYNDVQFIKCVVDKSTRKQVFEKIHNAEIVTKGGGIGEVKNELRRQTNPLILRFKMFVLTDSDCKFLDTPAPDAIDVAEICTENKVEFHTLRRRMIENYFPLELLYESVPKESLDNDINYKKVQAFYSLNTEQRFCLHLKKGLNRADLHSNIYDDLQGETKQLLGNGFRGIGDWFSRENKQNVIHKLMHRNIECSEVINLAAKIKNYIRTPA</sequence>
<accession>A0A849VEJ3</accession>
<protein>
    <submittedName>
        <fullName evidence="1">Uncharacterized protein</fullName>
    </submittedName>
</protein>
<dbReference type="RefSeq" id="WP_171626768.1">
    <property type="nucleotide sequence ID" value="NZ_JABBPG010000006.1"/>
</dbReference>
<gene>
    <name evidence="1" type="ORF">HG263_14310</name>
</gene>
<organism evidence="1 2">
    <name type="scientific">Pseudoalteromonas caenipelagi</name>
    <dbReference type="NCBI Taxonomy" id="2726988"/>
    <lineage>
        <taxon>Bacteria</taxon>
        <taxon>Pseudomonadati</taxon>
        <taxon>Pseudomonadota</taxon>
        <taxon>Gammaproteobacteria</taxon>
        <taxon>Alteromonadales</taxon>
        <taxon>Pseudoalteromonadaceae</taxon>
        <taxon>Pseudoalteromonas</taxon>
    </lineage>
</organism>
<dbReference type="Proteomes" id="UP000586305">
    <property type="component" value="Unassembled WGS sequence"/>
</dbReference>
<reference evidence="1 2" key="1">
    <citation type="submission" date="2020-04" db="EMBL/GenBank/DDBJ databases">
        <title>Pseudoalteromonas caenipelagi sp. nov., isolated from a tidal flat.</title>
        <authorList>
            <person name="Park S."/>
            <person name="Yoon J.-H."/>
        </authorList>
    </citation>
    <scope>NUCLEOTIDE SEQUENCE [LARGE SCALE GENOMIC DNA]</scope>
    <source>
        <strain evidence="1 2">JBTF-M23</strain>
    </source>
</reference>
<proteinExistence type="predicted"/>
<evidence type="ECO:0000313" key="2">
    <source>
        <dbReference type="Proteomes" id="UP000586305"/>
    </source>
</evidence>
<comment type="caution">
    <text evidence="1">The sequence shown here is derived from an EMBL/GenBank/DDBJ whole genome shotgun (WGS) entry which is preliminary data.</text>
</comment>